<dbReference type="AlphaFoldDB" id="A0A4E0RN93"/>
<comment type="caution">
    <text evidence="2">The sequence shown here is derived from an EMBL/GenBank/DDBJ whole genome shotgun (WGS) entry which is preliminary data.</text>
</comment>
<organism evidence="2 3">
    <name type="scientific">Fasciola hepatica</name>
    <name type="common">Liver fluke</name>
    <dbReference type="NCBI Taxonomy" id="6192"/>
    <lineage>
        <taxon>Eukaryota</taxon>
        <taxon>Metazoa</taxon>
        <taxon>Spiralia</taxon>
        <taxon>Lophotrochozoa</taxon>
        <taxon>Platyhelminthes</taxon>
        <taxon>Trematoda</taxon>
        <taxon>Digenea</taxon>
        <taxon>Plagiorchiida</taxon>
        <taxon>Echinostomata</taxon>
        <taxon>Echinostomatoidea</taxon>
        <taxon>Fasciolidae</taxon>
        <taxon>Fasciola</taxon>
    </lineage>
</organism>
<dbReference type="EMBL" id="JXXN02002950">
    <property type="protein sequence ID" value="THD22167.1"/>
    <property type="molecule type" value="Genomic_DNA"/>
</dbReference>
<gene>
    <name evidence="2" type="ORF">D915_006694</name>
</gene>
<accession>A0A4E0RN93</accession>
<feature type="region of interest" description="Disordered" evidence="1">
    <location>
        <begin position="115"/>
        <end position="157"/>
    </location>
</feature>
<keyword evidence="3" id="KW-1185">Reference proteome</keyword>
<reference evidence="2" key="1">
    <citation type="submission" date="2019-03" db="EMBL/GenBank/DDBJ databases">
        <title>Improved annotation for the trematode Fasciola hepatica.</title>
        <authorList>
            <person name="Choi Y.-J."/>
            <person name="Martin J."/>
            <person name="Mitreva M."/>
        </authorList>
    </citation>
    <scope>NUCLEOTIDE SEQUENCE [LARGE SCALE GENOMIC DNA]</scope>
</reference>
<proteinExistence type="predicted"/>
<name>A0A4E0RN93_FASHE</name>
<feature type="region of interest" description="Disordered" evidence="1">
    <location>
        <begin position="18"/>
        <end position="64"/>
    </location>
</feature>
<dbReference type="Proteomes" id="UP000230066">
    <property type="component" value="Unassembled WGS sequence"/>
</dbReference>
<evidence type="ECO:0000313" key="3">
    <source>
        <dbReference type="Proteomes" id="UP000230066"/>
    </source>
</evidence>
<protein>
    <submittedName>
        <fullName evidence="2">Uncharacterized protein</fullName>
    </submittedName>
</protein>
<evidence type="ECO:0000256" key="1">
    <source>
        <dbReference type="SAM" id="MobiDB-lite"/>
    </source>
</evidence>
<evidence type="ECO:0000313" key="2">
    <source>
        <dbReference type="EMBL" id="THD22167.1"/>
    </source>
</evidence>
<sequence>MNFLKSYVGAISEFVSSVVGESEQEDIEEEQQSTVPNPQSNDPEHLSEKNNSTESIPSGKENTRSGLLDWVPKLQKPAGEPCFPVVCLFEIKTQNAVVYYMNRLASLGGENIADLKEPDSTSEKPASVITSDVPTIDTPPSDVSGELGDPSTSDKVAGNSQMEEALFDWLNGLSARTGEVSANCRKSALRNILA</sequence>
<feature type="compositionally biased region" description="Acidic residues" evidence="1">
    <location>
        <begin position="22"/>
        <end position="31"/>
    </location>
</feature>